<evidence type="ECO:0000313" key="1">
    <source>
        <dbReference type="EMBL" id="TFK76795.1"/>
    </source>
</evidence>
<name>A0ACD3BF18_9AGAR</name>
<dbReference type="Proteomes" id="UP000308600">
    <property type="component" value="Unassembled WGS sequence"/>
</dbReference>
<keyword evidence="2" id="KW-1185">Reference proteome</keyword>
<gene>
    <name evidence="1" type="ORF">BDN72DRAFT_10241</name>
</gene>
<reference evidence="1 2" key="1">
    <citation type="journal article" date="2019" name="Nat. Ecol. Evol.">
        <title>Megaphylogeny resolves global patterns of mushroom evolution.</title>
        <authorList>
            <person name="Varga T."/>
            <person name="Krizsan K."/>
            <person name="Foldi C."/>
            <person name="Dima B."/>
            <person name="Sanchez-Garcia M."/>
            <person name="Sanchez-Ramirez S."/>
            <person name="Szollosi G.J."/>
            <person name="Szarkandi J.G."/>
            <person name="Papp V."/>
            <person name="Albert L."/>
            <person name="Andreopoulos W."/>
            <person name="Angelini C."/>
            <person name="Antonin V."/>
            <person name="Barry K.W."/>
            <person name="Bougher N.L."/>
            <person name="Buchanan P."/>
            <person name="Buyck B."/>
            <person name="Bense V."/>
            <person name="Catcheside P."/>
            <person name="Chovatia M."/>
            <person name="Cooper J."/>
            <person name="Damon W."/>
            <person name="Desjardin D."/>
            <person name="Finy P."/>
            <person name="Geml J."/>
            <person name="Haridas S."/>
            <person name="Hughes K."/>
            <person name="Justo A."/>
            <person name="Karasinski D."/>
            <person name="Kautmanova I."/>
            <person name="Kiss B."/>
            <person name="Kocsube S."/>
            <person name="Kotiranta H."/>
            <person name="LaButti K.M."/>
            <person name="Lechner B.E."/>
            <person name="Liimatainen K."/>
            <person name="Lipzen A."/>
            <person name="Lukacs Z."/>
            <person name="Mihaltcheva S."/>
            <person name="Morgado L.N."/>
            <person name="Niskanen T."/>
            <person name="Noordeloos M.E."/>
            <person name="Ohm R.A."/>
            <person name="Ortiz-Santana B."/>
            <person name="Ovrebo C."/>
            <person name="Racz N."/>
            <person name="Riley R."/>
            <person name="Savchenko A."/>
            <person name="Shiryaev A."/>
            <person name="Soop K."/>
            <person name="Spirin V."/>
            <person name="Szebenyi C."/>
            <person name="Tomsovsky M."/>
            <person name="Tulloss R.E."/>
            <person name="Uehling J."/>
            <person name="Grigoriev I.V."/>
            <person name="Vagvolgyi C."/>
            <person name="Papp T."/>
            <person name="Martin F.M."/>
            <person name="Miettinen O."/>
            <person name="Hibbett D.S."/>
            <person name="Nagy L.G."/>
        </authorList>
    </citation>
    <scope>NUCLEOTIDE SEQUENCE [LARGE SCALE GENOMIC DNA]</scope>
    <source>
        <strain evidence="1 2">NL-1719</strain>
    </source>
</reference>
<proteinExistence type="predicted"/>
<dbReference type="EMBL" id="ML208259">
    <property type="protein sequence ID" value="TFK76795.1"/>
    <property type="molecule type" value="Genomic_DNA"/>
</dbReference>
<organism evidence="1 2">
    <name type="scientific">Pluteus cervinus</name>
    <dbReference type="NCBI Taxonomy" id="181527"/>
    <lineage>
        <taxon>Eukaryota</taxon>
        <taxon>Fungi</taxon>
        <taxon>Dikarya</taxon>
        <taxon>Basidiomycota</taxon>
        <taxon>Agaricomycotina</taxon>
        <taxon>Agaricomycetes</taxon>
        <taxon>Agaricomycetidae</taxon>
        <taxon>Agaricales</taxon>
        <taxon>Pluteineae</taxon>
        <taxon>Pluteaceae</taxon>
        <taxon>Pluteus</taxon>
    </lineage>
</organism>
<accession>A0ACD3BF18</accession>
<sequence length="523" mass="54493">MKFLAHVALVSAVSLPSLVAASAQDSHRLARDLHVQHARQQAGVPPPGGPQSSSAPAAQTSSAAAPPPPAPPATSTVQVQSTSAAGTPAPAPATSNGAATTTGAATTSPTTTYHYSLDSVNPTAVPLSDIVSDAAVAPTHPLDATFTPGAQPTFLPGAPGLPNAMLLKPTDYPALDKIPPTDSPQVQEWISEVAKSGVPIPNIPVNVAGGCPANPQAASDPSRCWWTCGGCTRSTDITECPQPMHWGLTYDDGPSYYTPDLLSYLDQVQLKSTFYIVGSRAISFPQTLQTQFMGQHQIAVHTWSHPSLTTLTNEQIIAELGWSKKVIKDVLGVTPNTMRPPYGDIDDRVRAISVAMGLTPVMWTRISPLATYDTDDFNIHSGITPVGQVLQNWENILGNATTSSKGFIVLEHDLFQQTVEVATGYILPDALGHQPPFTIQPVITCLGLPLSDAYIETNDNKTNPPPAGSASAIFTGPTVALSPTGGTDGGSPNGAMSVSSNVVLSTLLTGAVSLLAGYLSVRL</sequence>
<protein>
    <submittedName>
        <fullName evidence="1">Uncharacterized protein</fullName>
    </submittedName>
</protein>
<evidence type="ECO:0000313" key="2">
    <source>
        <dbReference type="Proteomes" id="UP000308600"/>
    </source>
</evidence>